<dbReference type="PROSITE" id="PS00636">
    <property type="entry name" value="DNAJ_1"/>
    <property type="match status" value="1"/>
</dbReference>
<dbReference type="EMBL" id="BPWL01000003">
    <property type="protein sequence ID" value="GJJ08692.1"/>
    <property type="molecule type" value="Genomic_DNA"/>
</dbReference>
<dbReference type="CDD" id="cd10719">
    <property type="entry name" value="DnaJ_zf"/>
    <property type="match status" value="1"/>
</dbReference>
<evidence type="ECO:0000256" key="7">
    <source>
        <dbReference type="SAM" id="SignalP"/>
    </source>
</evidence>
<dbReference type="Gene3D" id="2.60.260.20">
    <property type="entry name" value="Urease metallochaperone UreE, N-terminal domain"/>
    <property type="match status" value="2"/>
</dbReference>
<dbReference type="InterPro" id="IPR036869">
    <property type="entry name" value="J_dom_sf"/>
</dbReference>
<dbReference type="SUPFAM" id="SSF57938">
    <property type="entry name" value="DnaJ/Hsp40 cysteine-rich domain"/>
    <property type="match status" value="1"/>
</dbReference>
<dbReference type="InterPro" id="IPR018253">
    <property type="entry name" value="DnaJ_domain_CS"/>
</dbReference>
<evidence type="ECO:0000259" key="8">
    <source>
        <dbReference type="PROSITE" id="PS50076"/>
    </source>
</evidence>
<dbReference type="GO" id="GO:0030544">
    <property type="term" value="F:Hsp70 protein binding"/>
    <property type="evidence" value="ECO:0007669"/>
    <property type="project" value="InterPro"/>
</dbReference>
<comment type="caution">
    <text evidence="10">The sequence shown here is derived from an EMBL/GenBank/DDBJ whole genome shotgun (WGS) entry which is preliminary data.</text>
</comment>
<dbReference type="Proteomes" id="UP001050691">
    <property type="component" value="Unassembled WGS sequence"/>
</dbReference>
<dbReference type="HAMAP" id="MF_01152">
    <property type="entry name" value="DnaJ"/>
    <property type="match status" value="1"/>
</dbReference>
<dbReference type="SUPFAM" id="SSF46565">
    <property type="entry name" value="Chaperone J-domain"/>
    <property type="match status" value="1"/>
</dbReference>
<evidence type="ECO:0000256" key="4">
    <source>
        <dbReference type="ARBA" id="ARBA00022833"/>
    </source>
</evidence>
<dbReference type="CDD" id="cd10747">
    <property type="entry name" value="DnaJ_C"/>
    <property type="match status" value="1"/>
</dbReference>
<dbReference type="Pfam" id="PF01556">
    <property type="entry name" value="DnaJ_C"/>
    <property type="match status" value="1"/>
</dbReference>
<dbReference type="PANTHER" id="PTHR43888">
    <property type="entry name" value="DNAJ-LIKE-2, ISOFORM A-RELATED"/>
    <property type="match status" value="1"/>
</dbReference>
<keyword evidence="1 6" id="KW-0479">Metal-binding</keyword>
<gene>
    <name evidence="10" type="ORF">Clacol_002911</name>
</gene>
<keyword evidence="5" id="KW-0143">Chaperone</keyword>
<dbReference type="InterPro" id="IPR002939">
    <property type="entry name" value="DnaJ_C"/>
</dbReference>
<dbReference type="GO" id="GO:0009408">
    <property type="term" value="P:response to heat"/>
    <property type="evidence" value="ECO:0007669"/>
    <property type="project" value="InterPro"/>
</dbReference>
<evidence type="ECO:0000313" key="10">
    <source>
        <dbReference type="EMBL" id="GJJ08692.1"/>
    </source>
</evidence>
<dbReference type="FunFam" id="2.10.230.10:FF:000002">
    <property type="entry name" value="Molecular chaperone DnaJ"/>
    <property type="match status" value="1"/>
</dbReference>
<dbReference type="InterPro" id="IPR001623">
    <property type="entry name" value="DnaJ_domain"/>
</dbReference>
<keyword evidence="7" id="KW-0732">Signal</keyword>
<proteinExistence type="inferred from homology"/>
<dbReference type="PROSITE" id="PS51188">
    <property type="entry name" value="ZF_CR"/>
    <property type="match status" value="1"/>
</dbReference>
<accession>A0AAV5A4X7</accession>
<dbReference type="PRINTS" id="PR00625">
    <property type="entry name" value="JDOMAIN"/>
</dbReference>
<reference evidence="10" key="1">
    <citation type="submission" date="2021-10" db="EMBL/GenBank/DDBJ databases">
        <title>De novo Genome Assembly of Clathrus columnatus (Basidiomycota, Fungi) Using Illumina and Nanopore Sequence Data.</title>
        <authorList>
            <person name="Ogiso-Tanaka E."/>
            <person name="Itagaki H."/>
            <person name="Hosoya T."/>
            <person name="Hosaka K."/>
        </authorList>
    </citation>
    <scope>NUCLEOTIDE SEQUENCE</scope>
    <source>
        <strain evidence="10">MO-923</strain>
    </source>
</reference>
<dbReference type="SUPFAM" id="SSF49493">
    <property type="entry name" value="HSP40/DnaJ peptide-binding domain"/>
    <property type="match status" value="2"/>
</dbReference>
<dbReference type="Gene3D" id="2.10.230.10">
    <property type="entry name" value="Heat shock protein DnaJ, cysteine-rich domain"/>
    <property type="match status" value="1"/>
</dbReference>
<dbReference type="CDD" id="cd06257">
    <property type="entry name" value="DnaJ"/>
    <property type="match status" value="1"/>
</dbReference>
<dbReference type="AlphaFoldDB" id="A0AAV5A4X7"/>
<dbReference type="GO" id="GO:0006457">
    <property type="term" value="P:protein folding"/>
    <property type="evidence" value="ECO:0007669"/>
    <property type="project" value="InterPro"/>
</dbReference>
<dbReference type="PROSITE" id="PS50076">
    <property type="entry name" value="DNAJ_2"/>
    <property type="match status" value="1"/>
</dbReference>
<feature type="domain" description="J" evidence="8">
    <location>
        <begin position="22"/>
        <end position="86"/>
    </location>
</feature>
<evidence type="ECO:0000256" key="5">
    <source>
        <dbReference type="ARBA" id="ARBA00023186"/>
    </source>
</evidence>
<dbReference type="Pfam" id="PF00684">
    <property type="entry name" value="DnaJ_CXXCXGXG"/>
    <property type="match status" value="1"/>
</dbReference>
<dbReference type="Gene3D" id="1.10.287.110">
    <property type="entry name" value="DnaJ domain"/>
    <property type="match status" value="1"/>
</dbReference>
<keyword evidence="11" id="KW-1185">Reference proteome</keyword>
<evidence type="ECO:0000256" key="1">
    <source>
        <dbReference type="ARBA" id="ARBA00022723"/>
    </source>
</evidence>
<evidence type="ECO:0000259" key="9">
    <source>
        <dbReference type="PROSITE" id="PS51188"/>
    </source>
</evidence>
<organism evidence="10 11">
    <name type="scientific">Clathrus columnatus</name>
    <dbReference type="NCBI Taxonomy" id="1419009"/>
    <lineage>
        <taxon>Eukaryota</taxon>
        <taxon>Fungi</taxon>
        <taxon>Dikarya</taxon>
        <taxon>Basidiomycota</taxon>
        <taxon>Agaricomycotina</taxon>
        <taxon>Agaricomycetes</taxon>
        <taxon>Phallomycetidae</taxon>
        <taxon>Phallales</taxon>
        <taxon>Clathraceae</taxon>
        <taxon>Clathrus</taxon>
    </lineage>
</organism>
<keyword evidence="4 6" id="KW-0862">Zinc</keyword>
<evidence type="ECO:0000256" key="2">
    <source>
        <dbReference type="ARBA" id="ARBA00022737"/>
    </source>
</evidence>
<dbReference type="Pfam" id="PF00226">
    <property type="entry name" value="DnaJ"/>
    <property type="match status" value="1"/>
</dbReference>
<dbReference type="SMART" id="SM00271">
    <property type="entry name" value="DnaJ"/>
    <property type="match status" value="1"/>
</dbReference>
<dbReference type="GO" id="GO:0008270">
    <property type="term" value="F:zinc ion binding"/>
    <property type="evidence" value="ECO:0007669"/>
    <property type="project" value="UniProtKB-KW"/>
</dbReference>
<dbReference type="InterPro" id="IPR012724">
    <property type="entry name" value="DnaJ"/>
</dbReference>
<keyword evidence="2" id="KW-0677">Repeat</keyword>
<evidence type="ECO:0000313" key="11">
    <source>
        <dbReference type="Proteomes" id="UP001050691"/>
    </source>
</evidence>
<feature type="signal peptide" evidence="7">
    <location>
        <begin position="1"/>
        <end position="20"/>
    </location>
</feature>
<dbReference type="InterPro" id="IPR001305">
    <property type="entry name" value="HSP_DnaJ_Cys-rich_dom"/>
</dbReference>
<feature type="chain" id="PRO_5043775152" description="DnaJ-domain-containing protein" evidence="7">
    <location>
        <begin position="21"/>
        <end position="362"/>
    </location>
</feature>
<evidence type="ECO:0000256" key="3">
    <source>
        <dbReference type="ARBA" id="ARBA00022771"/>
    </source>
</evidence>
<dbReference type="InterPro" id="IPR044713">
    <property type="entry name" value="DNJA1/2-like"/>
</dbReference>
<evidence type="ECO:0008006" key="12">
    <source>
        <dbReference type="Google" id="ProtNLM"/>
    </source>
</evidence>
<protein>
    <recommendedName>
        <fullName evidence="12">DnaJ-domain-containing protein</fullName>
    </recommendedName>
</protein>
<dbReference type="GO" id="GO:0051082">
    <property type="term" value="F:unfolded protein binding"/>
    <property type="evidence" value="ECO:0007669"/>
    <property type="project" value="InterPro"/>
</dbReference>
<dbReference type="FunFam" id="2.60.260.20:FF:000013">
    <property type="entry name" value="DnaJ subfamily B member 11"/>
    <property type="match status" value="1"/>
</dbReference>
<dbReference type="InterPro" id="IPR036410">
    <property type="entry name" value="HSP_DnaJ_Cys-rich_dom_sf"/>
</dbReference>
<dbReference type="GO" id="GO:0005524">
    <property type="term" value="F:ATP binding"/>
    <property type="evidence" value="ECO:0007669"/>
    <property type="project" value="InterPro"/>
</dbReference>
<keyword evidence="3 6" id="KW-0863">Zinc-finger</keyword>
<dbReference type="InterPro" id="IPR008971">
    <property type="entry name" value="HSP40/DnaJ_pept-bd"/>
</dbReference>
<sequence>MLKTTLQIVVLLFCVILVSAADFYKVLDISRSADDATIKKAYRKLSRKYHPDKNKEPEAETKFVEIARAYEVLSDPEKRKIYDRHGEEGVQQHERGQGGGGANPFDLFQNFFGRRQPQTRRGPTTTSDFEVTLENIYNGADIDFMINKHILCDHCRGTGAASDSHIHTCSVCDGSGVQITHQQLFPGMVVQGQTTCSKCGGKGKIIAKACPHCQGQKVMPHTQHYTLEVPRGAPEGHQVVFEAEGDENPDWEPGDVIISIRTRKRLGGWRRKETSLYWTENLSVEEALLGFERNITHIGGHTIVLKRDAVTQPGFVQTIKGEGMPVFQGTGYGDLFIEYNVILPAQLPVDLRKDMDMPCENL</sequence>
<feature type="zinc finger region" description="CR-type" evidence="6">
    <location>
        <begin position="139"/>
        <end position="222"/>
    </location>
</feature>
<evidence type="ECO:0000256" key="6">
    <source>
        <dbReference type="PROSITE-ProRule" id="PRU00546"/>
    </source>
</evidence>
<feature type="domain" description="CR-type" evidence="9">
    <location>
        <begin position="139"/>
        <end position="222"/>
    </location>
</feature>
<name>A0AAV5A4X7_9AGAM</name>